<evidence type="ECO:0000256" key="10">
    <source>
        <dbReference type="ARBA" id="ARBA00023180"/>
    </source>
</evidence>
<dbReference type="InterPro" id="IPR051163">
    <property type="entry name" value="Sodium:Solute_Symporter_SSF"/>
</dbReference>
<protein>
    <submittedName>
        <fullName evidence="17">Uncharacterized protein LOC111125054</fullName>
    </submittedName>
</protein>
<keyword evidence="5 14" id="KW-0812">Transmembrane</keyword>
<dbReference type="PROSITE" id="PS50283">
    <property type="entry name" value="NA_SOLUT_SYMP_3"/>
    <property type="match status" value="1"/>
</dbReference>
<evidence type="ECO:0000256" key="2">
    <source>
        <dbReference type="ARBA" id="ARBA00006434"/>
    </source>
</evidence>
<feature type="chain" id="PRO_5034664755" evidence="15">
    <location>
        <begin position="23"/>
        <end position="1414"/>
    </location>
</feature>
<keyword evidence="6 14" id="KW-1133">Transmembrane helix</keyword>
<feature type="transmembrane region" description="Helical" evidence="14">
    <location>
        <begin position="850"/>
        <end position="873"/>
    </location>
</feature>
<dbReference type="InterPro" id="IPR018212">
    <property type="entry name" value="Na/solute_symporter_CS"/>
</dbReference>
<evidence type="ECO:0000256" key="13">
    <source>
        <dbReference type="SAM" id="MobiDB-lite"/>
    </source>
</evidence>
<dbReference type="Pfam" id="PF00474">
    <property type="entry name" value="SSF"/>
    <property type="match status" value="1"/>
</dbReference>
<feature type="transmembrane region" description="Helical" evidence="14">
    <location>
        <begin position="817"/>
        <end position="838"/>
    </location>
</feature>
<dbReference type="GO" id="GO:0005886">
    <property type="term" value="C:plasma membrane"/>
    <property type="evidence" value="ECO:0007669"/>
    <property type="project" value="UniProtKB-SubCell"/>
</dbReference>
<dbReference type="NCBIfam" id="TIGR00813">
    <property type="entry name" value="sss"/>
    <property type="match status" value="1"/>
</dbReference>
<name>A0A8B8DBA2_CRAVI</name>
<evidence type="ECO:0000256" key="12">
    <source>
        <dbReference type="ARBA" id="ARBA00036099"/>
    </source>
</evidence>
<evidence type="ECO:0000256" key="7">
    <source>
        <dbReference type="ARBA" id="ARBA00023053"/>
    </source>
</evidence>
<organism evidence="16 17">
    <name type="scientific">Crassostrea virginica</name>
    <name type="common">Eastern oyster</name>
    <dbReference type="NCBI Taxonomy" id="6565"/>
    <lineage>
        <taxon>Eukaryota</taxon>
        <taxon>Metazoa</taxon>
        <taxon>Spiralia</taxon>
        <taxon>Lophotrochozoa</taxon>
        <taxon>Mollusca</taxon>
        <taxon>Bivalvia</taxon>
        <taxon>Autobranchia</taxon>
        <taxon>Pteriomorphia</taxon>
        <taxon>Ostreida</taxon>
        <taxon>Ostreoidea</taxon>
        <taxon>Ostreidae</taxon>
        <taxon>Crassostrea</taxon>
    </lineage>
</organism>
<dbReference type="PANTHER" id="PTHR42985:SF40">
    <property type="entry name" value="LD47995P-RELATED"/>
    <property type="match status" value="1"/>
</dbReference>
<comment type="catalytic activity">
    <reaction evidence="12">
        <text>iodide(out) + 2 Na(+)(out) = iodide(in) + 2 Na(+)(in)</text>
        <dbReference type="Rhea" id="RHEA:71207"/>
        <dbReference type="ChEBI" id="CHEBI:16382"/>
        <dbReference type="ChEBI" id="CHEBI:29101"/>
    </reaction>
</comment>
<dbReference type="GO" id="GO:0015293">
    <property type="term" value="F:symporter activity"/>
    <property type="evidence" value="ECO:0007669"/>
    <property type="project" value="TreeGrafter"/>
</dbReference>
<evidence type="ECO:0000256" key="8">
    <source>
        <dbReference type="ARBA" id="ARBA00023065"/>
    </source>
</evidence>
<evidence type="ECO:0000313" key="16">
    <source>
        <dbReference type="Proteomes" id="UP000694844"/>
    </source>
</evidence>
<dbReference type="RefSeq" id="XP_022324211.1">
    <property type="nucleotide sequence ID" value="XM_022468503.1"/>
</dbReference>
<feature type="region of interest" description="Disordered" evidence="13">
    <location>
        <begin position="428"/>
        <end position="487"/>
    </location>
</feature>
<keyword evidence="7" id="KW-0915">Sodium</keyword>
<evidence type="ECO:0000256" key="15">
    <source>
        <dbReference type="SAM" id="SignalP"/>
    </source>
</evidence>
<evidence type="ECO:0000256" key="6">
    <source>
        <dbReference type="ARBA" id="ARBA00022989"/>
    </source>
</evidence>
<dbReference type="OrthoDB" id="6132759at2759"/>
<feature type="signal peptide" evidence="15">
    <location>
        <begin position="1"/>
        <end position="22"/>
    </location>
</feature>
<dbReference type="Proteomes" id="UP000694844">
    <property type="component" value="Chromosome 3"/>
</dbReference>
<reference evidence="17" key="1">
    <citation type="submission" date="2025-08" db="UniProtKB">
        <authorList>
            <consortium name="RefSeq"/>
        </authorList>
    </citation>
    <scope>IDENTIFICATION</scope>
    <source>
        <tissue evidence="17">Whole sample</tissue>
    </source>
</reference>
<evidence type="ECO:0000256" key="1">
    <source>
        <dbReference type="ARBA" id="ARBA00004651"/>
    </source>
</evidence>
<keyword evidence="15" id="KW-0732">Signal</keyword>
<feature type="transmembrane region" description="Helical" evidence="14">
    <location>
        <begin position="1297"/>
        <end position="1321"/>
    </location>
</feature>
<dbReference type="GO" id="GO:0098660">
    <property type="term" value="P:inorganic ion transmembrane transport"/>
    <property type="evidence" value="ECO:0007669"/>
    <property type="project" value="UniProtKB-ARBA"/>
</dbReference>
<dbReference type="CDD" id="cd11492">
    <property type="entry name" value="SLC5sbd_NIS-SMVT"/>
    <property type="match status" value="1"/>
</dbReference>
<keyword evidence="8" id="KW-0406">Ion transport</keyword>
<keyword evidence="9 14" id="KW-0472">Membrane</keyword>
<dbReference type="GeneID" id="111125054"/>
<comment type="similarity">
    <text evidence="2">Belongs to the sodium:solute symporter (SSF) (TC 2.A.21) family.</text>
</comment>
<feature type="transmembrane region" description="Helical" evidence="14">
    <location>
        <begin position="1151"/>
        <end position="1176"/>
    </location>
</feature>
<keyword evidence="16" id="KW-1185">Reference proteome</keyword>
<feature type="transmembrane region" description="Helical" evidence="14">
    <location>
        <begin position="1211"/>
        <end position="1233"/>
    </location>
</feature>
<feature type="transmembrane region" description="Helical" evidence="14">
    <location>
        <begin position="925"/>
        <end position="944"/>
    </location>
</feature>
<feature type="transmembrane region" description="Helical" evidence="14">
    <location>
        <begin position="1043"/>
        <end position="1070"/>
    </location>
</feature>
<accession>A0A8B8DBA2</accession>
<feature type="compositionally biased region" description="Low complexity" evidence="13">
    <location>
        <begin position="340"/>
        <end position="355"/>
    </location>
</feature>
<sequence length="1414" mass="154992">MAGQHLFVILFLFCGEFIFSVSQDIQLLGPENLETLNREVRRHLLSTITRELSSVKQMIDSMQPKMADCQNKTHTLMGDCIHCVNDLCQNRIRKCRGSAKVVLPATGGVSVSNHQNEAGESTVTICSILRDNSKSCQTIMNPDGIMVSSISSMGDSLQVHLHGAVSDLGGNVGTFINGMQTFIGGFSPSNSSLNATEWQALQRAGEQYGKIATEIGQQMAQMGREMGHSMNNFAQQMNHGMNQMALGLNDMFSNMASSFGQWQAPHNVPSVVNVHSQAPGNAQSVVNINSNIGTYDTPFVQAPVDFPPFDMQMPAYPSVVNVNSQIHTQSNVPTSQSVYHNSHASAPASSSSSVVRVNNQVVHQSNNVPHVLNINTHIKNKKGKTQRKQNINVNMGNSFSPFDGQAFAASINNHIANVFSNIFGRKKRAVPSVQPSTTTTAAPGLSRFRLSGKKSRRRKSKSKQSTTTTATPTTTSTTTTASPSTAATIVKSRAEQFVTKLEQGIVDRFTQPSKEPPQGERGIVDRFTQPSKEPPKDTTIIIEPPKTSELSFDPEVISQKIGTTERIPNSHDDSPALQALLGVVLPDEVYGVPVQVPTTTEPSITPIHLGIEDLFKSFTVPPKVTESSPDVTDCGTIIIDPDSCAKYKSQCATCAQYIDKNKGDILKKVCGDRVVRNGNKLTEKLEKLNEVYSQVIASSNLLTKVEFQHSKIDHTTLSVPDVKITALIRGEPLRFSAKAPLYVFDMAKTAKTLSKQIWQYWSPTPMTMATTFSVLDYCLFVAVLLLSAIVGLYYFLKEKCGKKEMTSEDLLMGGREMSVFPVAMSLVASYMSAITVLGVPTEMYVYGTEYYLVAFSGLLTYPATCFVFLPFFHNLGLTSAYQYLELRFNRWTRCLASFVFVIEMILYMAVVLYAPALALNQVTGLSLWGAIVSVGIVVTFYTSLGGLRAVVWTDTFQTFVVVGGLIGIIVMGCNKLGGISEVWRISQEGQRIQFFDFDFSPFKRCTFWGLIVGSFIGQLTIYGSSQTMLQRYMSISNVRKSQIALFISLPATLLLISLVCIAGLVIYATYHACDPLLDGKIISRDQLLPYYVMEALGEIPGVPGVFVACIFSASLSSISSCLNAVSITILEDLIKPAMEYFDKSMTMKTEAMLAKLLGILSGILVIAFAFLCTILGSTVLQIMISVFGLAGGPLLGVIVMGMFFPCVNGAGALAGLIFSTVVMFWIVIGSFVYDVPMPVLPFSTEGCAIAESTFSYVYNAFTTHISDLNHVNPIQITSTLAPWVEWSGFKIIYSISFLWYPTVALFVALVVGILISCVTGWTKKPISPRFVYPSAAKLCCCVSYKTRRAWDRIFSYNISSEGGDELLSDDEEEEEIHSSKTLKRCSRETAKLLPSDKNRMNSFEMELEVENTAV</sequence>
<dbReference type="GO" id="GO:0006814">
    <property type="term" value="P:sodium ion transport"/>
    <property type="evidence" value="ECO:0007669"/>
    <property type="project" value="UniProtKB-KW"/>
</dbReference>
<evidence type="ECO:0000256" key="11">
    <source>
        <dbReference type="ARBA" id="ARBA00023201"/>
    </source>
</evidence>
<feature type="region of interest" description="Disordered" evidence="13">
    <location>
        <begin position="508"/>
        <end position="538"/>
    </location>
</feature>
<feature type="transmembrane region" description="Helical" evidence="14">
    <location>
        <begin position="1105"/>
        <end position="1130"/>
    </location>
</feature>
<proteinExistence type="inferred from homology"/>
<feature type="transmembrane region" description="Helical" evidence="14">
    <location>
        <begin position="1182"/>
        <end position="1204"/>
    </location>
</feature>
<feature type="compositionally biased region" description="Low complexity" evidence="13">
    <location>
        <begin position="463"/>
        <end position="487"/>
    </location>
</feature>
<evidence type="ECO:0000256" key="4">
    <source>
        <dbReference type="ARBA" id="ARBA00022475"/>
    </source>
</evidence>
<dbReference type="KEGG" id="cvn:111125054"/>
<feature type="region of interest" description="Disordered" evidence="13">
    <location>
        <begin position="331"/>
        <end position="355"/>
    </location>
</feature>
<feature type="compositionally biased region" description="Basic residues" evidence="13">
    <location>
        <begin position="450"/>
        <end position="462"/>
    </location>
</feature>
<comment type="subcellular location">
    <subcellularLocation>
        <location evidence="1">Cell membrane</location>
        <topology evidence="1">Multi-pass membrane protein</topology>
    </subcellularLocation>
</comment>
<keyword evidence="10" id="KW-0325">Glycoprotein</keyword>
<dbReference type="InterPro" id="IPR038377">
    <property type="entry name" value="Na/Glc_symporter_sf"/>
</dbReference>
<keyword evidence="4" id="KW-1003">Cell membrane</keyword>
<dbReference type="InterPro" id="IPR001734">
    <property type="entry name" value="Na/solute_symporter"/>
</dbReference>
<feature type="transmembrane region" description="Helical" evidence="14">
    <location>
        <begin position="1006"/>
        <end position="1023"/>
    </location>
</feature>
<dbReference type="Gene3D" id="1.20.1730.10">
    <property type="entry name" value="Sodium/glucose cotransporter"/>
    <property type="match status" value="1"/>
</dbReference>
<evidence type="ECO:0000256" key="14">
    <source>
        <dbReference type="SAM" id="Phobius"/>
    </source>
</evidence>
<evidence type="ECO:0000256" key="9">
    <source>
        <dbReference type="ARBA" id="ARBA00023136"/>
    </source>
</evidence>
<dbReference type="PROSITE" id="PS00456">
    <property type="entry name" value="NA_SOLUT_SYMP_1"/>
    <property type="match status" value="1"/>
</dbReference>
<dbReference type="PANTHER" id="PTHR42985">
    <property type="entry name" value="SODIUM-COUPLED MONOCARBOXYLATE TRANSPORTER"/>
    <property type="match status" value="1"/>
</dbReference>
<gene>
    <name evidence="17" type="primary">LOC111125054</name>
</gene>
<keyword evidence="11" id="KW-0739">Sodium transport</keyword>
<feature type="transmembrane region" description="Helical" evidence="14">
    <location>
        <begin position="774"/>
        <end position="796"/>
    </location>
</feature>
<keyword evidence="3" id="KW-0813">Transport</keyword>
<evidence type="ECO:0000256" key="3">
    <source>
        <dbReference type="ARBA" id="ARBA00022448"/>
    </source>
</evidence>
<evidence type="ECO:0000313" key="17">
    <source>
        <dbReference type="RefSeq" id="XP_022324211.1"/>
    </source>
</evidence>
<evidence type="ECO:0000256" key="5">
    <source>
        <dbReference type="ARBA" id="ARBA00022692"/>
    </source>
</evidence>
<dbReference type="GO" id="GO:0015075">
    <property type="term" value="F:monoatomic ion transmembrane transporter activity"/>
    <property type="evidence" value="ECO:0007669"/>
    <property type="project" value="UniProtKB-ARBA"/>
</dbReference>
<feature type="transmembrane region" description="Helical" evidence="14">
    <location>
        <begin position="894"/>
        <end position="919"/>
    </location>
</feature>
<feature type="transmembrane region" description="Helical" evidence="14">
    <location>
        <begin position="956"/>
        <end position="977"/>
    </location>
</feature>